<dbReference type="SUPFAM" id="SSF52833">
    <property type="entry name" value="Thioredoxin-like"/>
    <property type="match status" value="1"/>
</dbReference>
<accession>A0A1E7YYX1</accession>
<dbReference type="Proteomes" id="UP000175707">
    <property type="component" value="Unassembled WGS sequence"/>
</dbReference>
<dbReference type="EMBL" id="LZYH01000343">
    <property type="protein sequence ID" value="OFC61712.1"/>
    <property type="molecule type" value="Genomic_DNA"/>
</dbReference>
<dbReference type="Gene3D" id="3.40.30.10">
    <property type="entry name" value="Glutaredoxin"/>
    <property type="match status" value="1"/>
</dbReference>
<feature type="non-terminal residue" evidence="1">
    <location>
        <position position="1"/>
    </location>
</feature>
<evidence type="ECO:0000313" key="1">
    <source>
        <dbReference type="EMBL" id="OFC61712.1"/>
    </source>
</evidence>
<sequence>YCLDAFVKEMPFVNSGKIAVRFVPVGFLTPSSFGKAAFLLESPNPQAALFSDMRGVSRDDSGGVPALSSPSPGIRAALQHNQELLEQTGSDLVPDLVFRLPDGHVGMIRGDFPPYALQAISRGEMP</sequence>
<dbReference type="InterPro" id="IPR036249">
    <property type="entry name" value="Thioredoxin-like_sf"/>
</dbReference>
<comment type="caution">
    <text evidence="1">The sequence shown here is derived from an EMBL/GenBank/DDBJ whole genome shotgun (WGS) entry which is preliminary data.</text>
</comment>
<proteinExistence type="predicted"/>
<dbReference type="AlphaFoldDB" id="A0A1E7YYX1"/>
<organism evidence="1 2">
    <name type="scientific">Acidithiobacillus caldus</name>
    <dbReference type="NCBI Taxonomy" id="33059"/>
    <lineage>
        <taxon>Bacteria</taxon>
        <taxon>Pseudomonadati</taxon>
        <taxon>Pseudomonadota</taxon>
        <taxon>Acidithiobacillia</taxon>
        <taxon>Acidithiobacillales</taxon>
        <taxon>Acidithiobacillaceae</taxon>
        <taxon>Acidithiobacillus</taxon>
    </lineage>
</organism>
<name>A0A1E7YYX1_9PROT</name>
<gene>
    <name evidence="1" type="ORF">BAE30_04135</name>
</gene>
<evidence type="ECO:0000313" key="2">
    <source>
        <dbReference type="Proteomes" id="UP000175707"/>
    </source>
</evidence>
<reference evidence="1 2" key="1">
    <citation type="submission" date="2016-06" db="EMBL/GenBank/DDBJ databases">
        <title>Gene turnover analysis identifies the evolutionary adaptation of the extremophile Acidithiobacillus caldus.</title>
        <authorList>
            <person name="Zhang X."/>
        </authorList>
    </citation>
    <scope>NUCLEOTIDE SEQUENCE [LARGE SCALE GENOMIC DNA]</scope>
    <source>
        <strain evidence="1 2">S1</strain>
    </source>
</reference>
<protein>
    <submittedName>
        <fullName evidence="1">Uncharacterized protein</fullName>
    </submittedName>
</protein>